<reference evidence="10" key="1">
    <citation type="submission" date="2022-11" db="UniProtKB">
        <authorList>
            <consortium name="WormBaseParasite"/>
        </authorList>
    </citation>
    <scope>IDENTIFICATION</scope>
</reference>
<accession>A0A914M7Q5</accession>
<sequence length="173" mass="19292">MAALPPPSITTSPTNCIFFNPHVDRYQTVYFRITNTAPKAIAFRIFTQSQITSIKPNNGVIQAKSLITIAITCSGYIVGQMPEIFTIEWANHCKSGQNVFKENGIRGFHNQSTEAVVMHAFSSNEKKITIQPAFAIVRPDGYMNVAITTEQMLPKKDDMLYIKSISSSKKLCQ</sequence>
<evidence type="ECO:0000256" key="6">
    <source>
        <dbReference type="ARBA" id="ARBA00037818"/>
    </source>
</evidence>
<dbReference type="InterPro" id="IPR051155">
    <property type="entry name" value="Nematode_MSP"/>
</dbReference>
<dbReference type="GO" id="GO:0031143">
    <property type="term" value="C:pseudopodium"/>
    <property type="evidence" value="ECO:0007669"/>
    <property type="project" value="UniProtKB-SubCell"/>
</dbReference>
<keyword evidence="3 7" id="KW-0206">Cytoskeleton</keyword>
<dbReference type="InterPro" id="IPR013783">
    <property type="entry name" value="Ig-like_fold"/>
</dbReference>
<evidence type="ECO:0000256" key="2">
    <source>
        <dbReference type="ARBA" id="ARBA00022490"/>
    </source>
</evidence>
<dbReference type="GO" id="GO:0005856">
    <property type="term" value="C:cytoskeleton"/>
    <property type="evidence" value="ECO:0007669"/>
    <property type="project" value="UniProtKB-SubCell"/>
</dbReference>
<proteinExistence type="predicted"/>
<protein>
    <recommendedName>
        <fullName evidence="7">Major sperm protein</fullName>
    </recommendedName>
</protein>
<evidence type="ECO:0000256" key="4">
    <source>
        <dbReference type="ARBA" id="ARBA00023273"/>
    </source>
</evidence>
<dbReference type="PROSITE" id="PS50202">
    <property type="entry name" value="MSP"/>
    <property type="match status" value="1"/>
</dbReference>
<dbReference type="InterPro" id="IPR000535">
    <property type="entry name" value="MSP_dom"/>
</dbReference>
<feature type="domain" description="MSP" evidence="8">
    <location>
        <begin position="8"/>
        <end position="118"/>
    </location>
</feature>
<comment type="function">
    <text evidence="5 7">Central component in molecular interactions underlying sperm crawling. Forms an extensive filament system that extends from sperm villipoda, along the leading edge of the pseudopod.</text>
</comment>
<dbReference type="AlphaFoldDB" id="A0A914M7Q5"/>
<evidence type="ECO:0000256" key="1">
    <source>
        <dbReference type="ARBA" id="ARBA00004245"/>
    </source>
</evidence>
<comment type="subcellular location">
    <subcellularLocation>
        <location evidence="6">Cell projection</location>
        <location evidence="6">Pseudopodium</location>
    </subcellularLocation>
    <subcellularLocation>
        <location evidence="1">Cytoplasm</location>
        <location evidence="1">Cytoskeleton</location>
    </subcellularLocation>
</comment>
<dbReference type="PANTHER" id="PTHR22920:SF7">
    <property type="entry name" value="MSP DOMAIN-CONTAINING PROTEIN-RELATED"/>
    <property type="match status" value="1"/>
</dbReference>
<dbReference type="Gene3D" id="2.60.40.10">
    <property type="entry name" value="Immunoglobulins"/>
    <property type="match status" value="1"/>
</dbReference>
<dbReference type="PANTHER" id="PTHR22920">
    <property type="entry name" value="MAJOR SPERM PROTEIN"/>
    <property type="match status" value="1"/>
</dbReference>
<evidence type="ECO:0000313" key="9">
    <source>
        <dbReference type="Proteomes" id="UP000887563"/>
    </source>
</evidence>
<keyword evidence="4" id="KW-0966">Cell projection</keyword>
<evidence type="ECO:0000313" key="10">
    <source>
        <dbReference type="WBParaSite" id="Minc3s01098g20695"/>
    </source>
</evidence>
<evidence type="ECO:0000256" key="7">
    <source>
        <dbReference type="RuleBase" id="RU003425"/>
    </source>
</evidence>
<evidence type="ECO:0000256" key="5">
    <source>
        <dbReference type="ARBA" id="ARBA00037744"/>
    </source>
</evidence>
<dbReference type="WBParaSite" id="Minc3s01098g20695">
    <property type="protein sequence ID" value="Minc3s01098g20695"/>
    <property type="gene ID" value="Minc3s01098g20695"/>
</dbReference>
<keyword evidence="2" id="KW-0963">Cytoplasm</keyword>
<dbReference type="SUPFAM" id="SSF49354">
    <property type="entry name" value="PapD-like"/>
    <property type="match status" value="1"/>
</dbReference>
<evidence type="ECO:0000256" key="3">
    <source>
        <dbReference type="ARBA" id="ARBA00023212"/>
    </source>
</evidence>
<dbReference type="Pfam" id="PF00635">
    <property type="entry name" value="Motile_Sperm"/>
    <property type="match status" value="1"/>
</dbReference>
<dbReference type="Proteomes" id="UP000887563">
    <property type="component" value="Unplaced"/>
</dbReference>
<organism evidence="9 10">
    <name type="scientific">Meloidogyne incognita</name>
    <name type="common">Southern root-knot nematode worm</name>
    <name type="synonym">Oxyuris incognita</name>
    <dbReference type="NCBI Taxonomy" id="6306"/>
    <lineage>
        <taxon>Eukaryota</taxon>
        <taxon>Metazoa</taxon>
        <taxon>Ecdysozoa</taxon>
        <taxon>Nematoda</taxon>
        <taxon>Chromadorea</taxon>
        <taxon>Rhabditida</taxon>
        <taxon>Tylenchina</taxon>
        <taxon>Tylenchomorpha</taxon>
        <taxon>Tylenchoidea</taxon>
        <taxon>Meloidogynidae</taxon>
        <taxon>Meloidogyninae</taxon>
        <taxon>Meloidogyne</taxon>
        <taxon>Meloidogyne incognita group</taxon>
    </lineage>
</organism>
<evidence type="ECO:0000259" key="8">
    <source>
        <dbReference type="PROSITE" id="PS50202"/>
    </source>
</evidence>
<keyword evidence="9" id="KW-1185">Reference proteome</keyword>
<dbReference type="InterPro" id="IPR008962">
    <property type="entry name" value="PapD-like_sf"/>
</dbReference>
<name>A0A914M7Q5_MELIC</name>